<keyword evidence="4" id="KW-0411">Iron-sulfur</keyword>
<dbReference type="EMBL" id="CP001791">
    <property type="protein sequence ID" value="ADI00586.1"/>
    <property type="molecule type" value="Genomic_DNA"/>
</dbReference>
<accession>D6Y0L8</accession>
<keyword evidence="7" id="KW-1185">Reference proteome</keyword>
<protein>
    <submittedName>
        <fullName evidence="6">4Fe-4S ferredoxin iron-sulfur binding domain protein</fullName>
    </submittedName>
</protein>
<dbReference type="OrthoDB" id="9798098at2"/>
<dbReference type="CDD" id="cd16371">
    <property type="entry name" value="DMSOR_beta_like"/>
    <property type="match status" value="1"/>
</dbReference>
<feature type="domain" description="4Fe-4S ferredoxin-type" evidence="5">
    <location>
        <begin position="4"/>
        <end position="33"/>
    </location>
</feature>
<dbReference type="InterPro" id="IPR050954">
    <property type="entry name" value="ET_IronSulfur_Cluster-Binding"/>
</dbReference>
<reference evidence="6" key="1">
    <citation type="submission" date="2009-10" db="EMBL/GenBank/DDBJ databases">
        <title>Complete sequence of Bacillus selenitireducens MLS10.</title>
        <authorList>
            <consortium name="US DOE Joint Genome Institute"/>
            <person name="Lucas S."/>
            <person name="Copeland A."/>
            <person name="Lapidus A."/>
            <person name="Glavina del Rio T."/>
            <person name="Dalin E."/>
            <person name="Tice H."/>
            <person name="Bruce D."/>
            <person name="Goodwin L."/>
            <person name="Pitluck S."/>
            <person name="Sims D."/>
            <person name="Brettin T."/>
            <person name="Detter J.C."/>
            <person name="Han C."/>
            <person name="Larimer F."/>
            <person name="Land M."/>
            <person name="Hauser L."/>
            <person name="Kyrpides N."/>
            <person name="Ovchinnikova G."/>
            <person name="Stolz J."/>
        </authorList>
    </citation>
    <scope>NUCLEOTIDE SEQUENCE [LARGE SCALE GENOMIC DNA]</scope>
    <source>
        <strain evidence="6">MLS10</strain>
    </source>
</reference>
<evidence type="ECO:0000256" key="3">
    <source>
        <dbReference type="ARBA" id="ARBA00023004"/>
    </source>
</evidence>
<dbReference type="STRING" id="439292.Bsel_3104"/>
<dbReference type="HOGENOM" id="CLU_043374_2_0_9"/>
<evidence type="ECO:0000256" key="2">
    <source>
        <dbReference type="ARBA" id="ARBA00022723"/>
    </source>
</evidence>
<feature type="domain" description="4Fe-4S ferredoxin-type" evidence="5">
    <location>
        <begin position="47"/>
        <end position="78"/>
    </location>
</feature>
<dbReference type="Gene3D" id="3.30.70.20">
    <property type="match status" value="2"/>
</dbReference>
<dbReference type="Pfam" id="PF13247">
    <property type="entry name" value="Fer4_11"/>
    <property type="match status" value="1"/>
</dbReference>
<dbReference type="PANTHER" id="PTHR43177">
    <property type="entry name" value="PROTEIN NRFC"/>
    <property type="match status" value="1"/>
</dbReference>
<dbReference type="InterPro" id="IPR017896">
    <property type="entry name" value="4Fe4S_Fe-S-bd"/>
</dbReference>
<dbReference type="RefSeq" id="WP_013173990.1">
    <property type="nucleotide sequence ID" value="NC_014219.1"/>
</dbReference>
<dbReference type="KEGG" id="bse:Bsel_3104"/>
<dbReference type="PROSITE" id="PS51379">
    <property type="entry name" value="4FE4S_FER_2"/>
    <property type="match status" value="3"/>
</dbReference>
<dbReference type="Proteomes" id="UP000000271">
    <property type="component" value="Chromosome"/>
</dbReference>
<gene>
    <name evidence="6" type="ordered locus">Bsel_3104</name>
</gene>
<dbReference type="GO" id="GO:0051539">
    <property type="term" value="F:4 iron, 4 sulfur cluster binding"/>
    <property type="evidence" value="ECO:0007669"/>
    <property type="project" value="UniProtKB-KW"/>
</dbReference>
<keyword evidence="2" id="KW-0479">Metal-binding</keyword>
<evidence type="ECO:0000313" key="6">
    <source>
        <dbReference type="EMBL" id="ADI00586.1"/>
    </source>
</evidence>
<keyword evidence="1" id="KW-0004">4Fe-4S</keyword>
<evidence type="ECO:0000256" key="1">
    <source>
        <dbReference type="ARBA" id="ARBA00022485"/>
    </source>
</evidence>
<proteinExistence type="predicted"/>
<dbReference type="PANTHER" id="PTHR43177:SF3">
    <property type="entry name" value="PROTEIN NRFC HOMOLOG"/>
    <property type="match status" value="1"/>
</dbReference>
<keyword evidence="3" id="KW-0408">Iron</keyword>
<dbReference type="eggNOG" id="COG0437">
    <property type="taxonomic scope" value="Bacteria"/>
</dbReference>
<evidence type="ECO:0000313" key="7">
    <source>
        <dbReference type="Proteomes" id="UP000000271"/>
    </source>
</evidence>
<dbReference type="SUPFAM" id="SSF54862">
    <property type="entry name" value="4Fe-4S ferredoxins"/>
    <property type="match status" value="1"/>
</dbReference>
<organism evidence="6 7">
    <name type="scientific">Bacillus selenitireducens (strain ATCC 700615 / DSM 15326 / MLS10)</name>
    <dbReference type="NCBI Taxonomy" id="439292"/>
    <lineage>
        <taxon>Bacteria</taxon>
        <taxon>Bacillati</taxon>
        <taxon>Bacillota</taxon>
        <taxon>Bacilli</taxon>
        <taxon>Bacillales</taxon>
        <taxon>Bacillaceae</taxon>
        <taxon>Salisediminibacterium</taxon>
    </lineage>
</organism>
<sequence>MDHYHFIIQADRCVACYACRAACFQENRRSPGDLPRRSVSEQAGESGRPVYLSMACNHCQNPVCVSICPHNNYTKRRDGIVVHDDTHCEGCKLCAEACPFQAPQYNPVTEKVDKCHFCHERLDDGQSPVCVDACPTDALTYAKMPVTAQPGYRYPGNDVPISRFTEPAIVIKHRQPSVNPYRSGGVR</sequence>
<evidence type="ECO:0000256" key="4">
    <source>
        <dbReference type="ARBA" id="ARBA00023014"/>
    </source>
</evidence>
<dbReference type="PROSITE" id="PS00198">
    <property type="entry name" value="4FE4S_FER_1"/>
    <property type="match status" value="1"/>
</dbReference>
<dbReference type="AlphaFoldDB" id="D6Y0L8"/>
<evidence type="ECO:0000259" key="5">
    <source>
        <dbReference type="PROSITE" id="PS51379"/>
    </source>
</evidence>
<dbReference type="InterPro" id="IPR017900">
    <property type="entry name" value="4Fe4S_Fe_S_CS"/>
</dbReference>
<feature type="domain" description="4Fe-4S ferredoxin-type" evidence="5">
    <location>
        <begin position="79"/>
        <end position="108"/>
    </location>
</feature>
<dbReference type="GO" id="GO:0046872">
    <property type="term" value="F:metal ion binding"/>
    <property type="evidence" value="ECO:0007669"/>
    <property type="project" value="UniProtKB-KW"/>
</dbReference>
<name>D6Y0L8_BACIE</name>